<gene>
    <name evidence="9" type="ORF">GCM10022419_126740</name>
</gene>
<evidence type="ECO:0000256" key="7">
    <source>
        <dbReference type="SAM" id="Phobius"/>
    </source>
</evidence>
<name>A0ABP6ZVG6_9ACTN</name>
<proteinExistence type="inferred from homology"/>
<dbReference type="Proteomes" id="UP001500630">
    <property type="component" value="Unassembled WGS sequence"/>
</dbReference>
<evidence type="ECO:0000259" key="8">
    <source>
        <dbReference type="PROSITE" id="PS51704"/>
    </source>
</evidence>
<dbReference type="Pfam" id="PF03009">
    <property type="entry name" value="GDPD"/>
    <property type="match status" value="1"/>
</dbReference>
<evidence type="ECO:0000313" key="9">
    <source>
        <dbReference type="EMBL" id="GAA3619726.1"/>
    </source>
</evidence>
<comment type="caution">
    <text evidence="9">The sequence shown here is derived from an EMBL/GenBank/DDBJ whole genome shotgun (WGS) entry which is preliminary data.</text>
</comment>
<evidence type="ECO:0000256" key="3">
    <source>
        <dbReference type="ARBA" id="ARBA00022729"/>
    </source>
</evidence>
<comment type="catalytic activity">
    <reaction evidence="6">
        <text>a sn-glycero-3-phosphodiester + H2O = an alcohol + sn-glycerol 3-phosphate + H(+)</text>
        <dbReference type="Rhea" id="RHEA:12969"/>
        <dbReference type="ChEBI" id="CHEBI:15377"/>
        <dbReference type="ChEBI" id="CHEBI:15378"/>
        <dbReference type="ChEBI" id="CHEBI:30879"/>
        <dbReference type="ChEBI" id="CHEBI:57597"/>
        <dbReference type="ChEBI" id="CHEBI:83408"/>
        <dbReference type="EC" id="3.1.4.46"/>
    </reaction>
</comment>
<dbReference type="EMBL" id="BAABDQ010000060">
    <property type="protein sequence ID" value="GAA3619726.1"/>
    <property type="molecule type" value="Genomic_DNA"/>
</dbReference>
<evidence type="ECO:0000256" key="5">
    <source>
        <dbReference type="ARBA" id="ARBA00022801"/>
    </source>
</evidence>
<dbReference type="InterPro" id="IPR017946">
    <property type="entry name" value="PLC-like_Pdiesterase_TIM-brl"/>
</dbReference>
<dbReference type="PROSITE" id="PS51704">
    <property type="entry name" value="GP_PDE"/>
    <property type="match status" value="1"/>
</dbReference>
<dbReference type="EC" id="3.1.4.46" evidence="2"/>
<dbReference type="Gene3D" id="3.20.20.190">
    <property type="entry name" value="Phosphatidylinositol (PI) phosphodiesterase"/>
    <property type="match status" value="1"/>
</dbReference>
<keyword evidence="10" id="KW-1185">Reference proteome</keyword>
<evidence type="ECO:0000256" key="4">
    <source>
        <dbReference type="ARBA" id="ARBA00022798"/>
    </source>
</evidence>
<keyword evidence="7" id="KW-1133">Transmembrane helix</keyword>
<feature type="transmembrane region" description="Helical" evidence="7">
    <location>
        <begin position="39"/>
        <end position="58"/>
    </location>
</feature>
<feature type="domain" description="GP-PDE" evidence="8">
    <location>
        <begin position="72"/>
        <end position="373"/>
    </location>
</feature>
<protein>
    <recommendedName>
        <fullName evidence="2">glycerophosphodiester phosphodiesterase</fullName>
        <ecNumber evidence="2">3.1.4.46</ecNumber>
    </recommendedName>
</protein>
<keyword evidence="5" id="KW-0378">Hydrolase</keyword>
<keyword evidence="3" id="KW-0732">Signal</keyword>
<accession>A0ABP6ZVG6</accession>
<dbReference type="PANTHER" id="PTHR43620">
    <property type="entry name" value="GLYCEROPHOSPHORYL DIESTER PHOSPHODIESTERASE"/>
    <property type="match status" value="1"/>
</dbReference>
<organism evidence="9 10">
    <name type="scientific">Nonomuraea rosea</name>
    <dbReference type="NCBI Taxonomy" id="638574"/>
    <lineage>
        <taxon>Bacteria</taxon>
        <taxon>Bacillati</taxon>
        <taxon>Actinomycetota</taxon>
        <taxon>Actinomycetes</taxon>
        <taxon>Streptosporangiales</taxon>
        <taxon>Streptosporangiaceae</taxon>
        <taxon>Nonomuraea</taxon>
    </lineage>
</organism>
<dbReference type="PANTHER" id="PTHR43620:SF7">
    <property type="entry name" value="GLYCEROPHOSPHODIESTER PHOSPHODIESTERASE GDPD5-RELATED"/>
    <property type="match status" value="1"/>
</dbReference>
<reference evidence="10" key="1">
    <citation type="journal article" date="2019" name="Int. J. Syst. Evol. Microbiol.">
        <title>The Global Catalogue of Microorganisms (GCM) 10K type strain sequencing project: providing services to taxonomists for standard genome sequencing and annotation.</title>
        <authorList>
            <consortium name="The Broad Institute Genomics Platform"/>
            <consortium name="The Broad Institute Genome Sequencing Center for Infectious Disease"/>
            <person name="Wu L."/>
            <person name="Ma J."/>
        </authorList>
    </citation>
    <scope>NUCLEOTIDE SEQUENCE [LARGE SCALE GENOMIC DNA]</scope>
    <source>
        <strain evidence="10">JCM 17326</strain>
    </source>
</reference>
<evidence type="ECO:0000256" key="1">
    <source>
        <dbReference type="ARBA" id="ARBA00007277"/>
    </source>
</evidence>
<evidence type="ECO:0000256" key="2">
    <source>
        <dbReference type="ARBA" id="ARBA00012247"/>
    </source>
</evidence>
<keyword evidence="7" id="KW-0812">Transmembrane</keyword>
<dbReference type="CDD" id="cd08602">
    <property type="entry name" value="GDPD_ScGlpQ1_like"/>
    <property type="match status" value="1"/>
</dbReference>
<sequence length="397" mass="43547">MRGAAPGKGTFPYVFLCVLTRNERSTSEVYGARMTLRRLLASVLAGVLAGGTVAVVLIQTPPATADRRGHAPLVIGHRGASAHRPEHTLLSYEAAIAMGADYIEPDLVSTQDHVLVARHENEISGTTDVAAHTEFADRRTTKTVDGRPVTGWFTEDFTLSELKTLRARERVPDLRPDNTAFDGLPEIPTFEEVVRLALQHGVGVYPETKHPTYFDSIGLSLEEPLLDVLSRNRVRKAYIQSFETANLRELRARTRLPLIQLITFGGAPYDWIATGSTRTYDDMVTPEGLREVASYADGIGVDTRRVVPVDAAGRTTQPTTLVADAHRRRLDVHVWTVRNENSQLPADYRMGNPASPVYPRATGNVMGWLSRLVELGIDGAFCDDPAMGRAVVAKLTA</sequence>
<comment type="similarity">
    <text evidence="1">Belongs to the glycerophosphoryl diester phosphodiesterase family.</text>
</comment>
<keyword evidence="7" id="KW-0472">Membrane</keyword>
<evidence type="ECO:0000313" key="10">
    <source>
        <dbReference type="Proteomes" id="UP001500630"/>
    </source>
</evidence>
<dbReference type="SUPFAM" id="SSF51695">
    <property type="entry name" value="PLC-like phosphodiesterases"/>
    <property type="match status" value="1"/>
</dbReference>
<dbReference type="InterPro" id="IPR030395">
    <property type="entry name" value="GP_PDE_dom"/>
</dbReference>
<evidence type="ECO:0000256" key="6">
    <source>
        <dbReference type="ARBA" id="ARBA00047512"/>
    </source>
</evidence>
<keyword evidence="4" id="KW-0319">Glycerol metabolism</keyword>